<evidence type="ECO:0000313" key="3">
    <source>
        <dbReference type="EMBL" id="MPN01841.1"/>
    </source>
</evidence>
<dbReference type="PANTHER" id="PTHR12715:SF4">
    <property type="entry name" value="EAMA DOMAIN-CONTAINING PROTEIN"/>
    <property type="match status" value="1"/>
</dbReference>
<dbReference type="GO" id="GO:0016020">
    <property type="term" value="C:membrane"/>
    <property type="evidence" value="ECO:0007669"/>
    <property type="project" value="InterPro"/>
</dbReference>
<feature type="transmembrane region" description="Helical" evidence="1">
    <location>
        <begin position="76"/>
        <end position="92"/>
    </location>
</feature>
<evidence type="ECO:0000259" key="2">
    <source>
        <dbReference type="Pfam" id="PF00892"/>
    </source>
</evidence>
<dbReference type="InterPro" id="IPR037185">
    <property type="entry name" value="EmrE-like"/>
</dbReference>
<dbReference type="AlphaFoldDB" id="A0A645EIR4"/>
<keyword evidence="1" id="KW-0812">Transmembrane</keyword>
<gene>
    <name evidence="3" type="ORF">SDC9_149053</name>
</gene>
<dbReference type="InterPro" id="IPR052756">
    <property type="entry name" value="Alkyne_AA_exporter"/>
</dbReference>
<keyword evidence="1" id="KW-0472">Membrane</keyword>
<comment type="caution">
    <text evidence="3">The sequence shown here is derived from an EMBL/GenBank/DDBJ whole genome shotgun (WGS) entry which is preliminary data.</text>
</comment>
<dbReference type="Pfam" id="PF00892">
    <property type="entry name" value="EamA"/>
    <property type="match status" value="1"/>
</dbReference>
<organism evidence="3">
    <name type="scientific">bioreactor metagenome</name>
    <dbReference type="NCBI Taxonomy" id="1076179"/>
    <lineage>
        <taxon>unclassified sequences</taxon>
        <taxon>metagenomes</taxon>
        <taxon>ecological metagenomes</taxon>
    </lineage>
</organism>
<keyword evidence="1" id="KW-1133">Transmembrane helix</keyword>
<protein>
    <recommendedName>
        <fullName evidence="2">EamA domain-containing protein</fullName>
    </recommendedName>
</protein>
<dbReference type="PANTHER" id="PTHR12715">
    <property type="entry name" value="TRANSPORTER, DRUG/METABOLITE EXPORTER FAMILY"/>
    <property type="match status" value="1"/>
</dbReference>
<name>A0A645EIR4_9ZZZZ</name>
<evidence type="ECO:0000256" key="1">
    <source>
        <dbReference type="SAM" id="Phobius"/>
    </source>
</evidence>
<dbReference type="SUPFAM" id="SSF103481">
    <property type="entry name" value="Multidrug resistance efflux transporter EmrE"/>
    <property type="match status" value="1"/>
</dbReference>
<reference evidence="3" key="1">
    <citation type="submission" date="2019-08" db="EMBL/GenBank/DDBJ databases">
        <authorList>
            <person name="Kucharzyk K."/>
            <person name="Murdoch R.W."/>
            <person name="Higgins S."/>
            <person name="Loffler F."/>
        </authorList>
    </citation>
    <scope>NUCLEOTIDE SEQUENCE</scope>
</reference>
<accession>A0A645EIR4</accession>
<sequence length="98" mass="10380">MMLPFSGNLFESVISASISSSCAVLYLGIFPTAIAYVLWAYDLCKCPASRVASLLYLSPVIAISLGWFWLGENPSVLSLVGGALAIGGVACVQRAKYE</sequence>
<dbReference type="InterPro" id="IPR000620">
    <property type="entry name" value="EamA_dom"/>
</dbReference>
<dbReference type="EMBL" id="VSSQ01047820">
    <property type="protein sequence ID" value="MPN01841.1"/>
    <property type="molecule type" value="Genomic_DNA"/>
</dbReference>
<dbReference type="Gene3D" id="1.10.3730.20">
    <property type="match status" value="1"/>
</dbReference>
<feature type="transmembrane region" description="Helical" evidence="1">
    <location>
        <begin position="12"/>
        <end position="39"/>
    </location>
</feature>
<feature type="domain" description="EamA" evidence="2">
    <location>
        <begin position="14"/>
        <end position="92"/>
    </location>
</feature>
<feature type="transmembrane region" description="Helical" evidence="1">
    <location>
        <begin position="51"/>
        <end position="70"/>
    </location>
</feature>
<proteinExistence type="predicted"/>